<evidence type="ECO:0000313" key="3">
    <source>
        <dbReference type="EMBL" id="PNZ51692.1"/>
    </source>
</evidence>
<dbReference type="Proteomes" id="UP000236395">
    <property type="component" value="Unassembled WGS sequence"/>
</dbReference>
<organism evidence="3 4">
    <name type="scientific">Staphylococcus schweitzeri</name>
    <dbReference type="NCBI Taxonomy" id="1654388"/>
    <lineage>
        <taxon>Bacteria</taxon>
        <taxon>Bacillati</taxon>
        <taxon>Bacillota</taxon>
        <taxon>Bacilli</taxon>
        <taxon>Bacillales</taxon>
        <taxon>Staphylococcaceae</taxon>
        <taxon>Staphylococcus</taxon>
    </lineage>
</organism>
<reference evidence="2 5" key="2">
    <citation type="submission" date="2020-10" db="EMBL/GenBank/DDBJ databases">
        <title>Phenotypic and genomic profiling of Staphylococcus argenteus in Canada and the United States and recommendations for clinical result reporting.</title>
        <authorList>
            <person name="Eshaghi A."/>
            <person name="Bommersbach C."/>
            <person name="Zitterman S."/>
            <person name="Burnham C.-A.D."/>
            <person name="Patel R."/>
            <person name="Schuetz A.N."/>
            <person name="Patel S.N."/>
            <person name="Kus J.V."/>
        </authorList>
    </citation>
    <scope>NUCLEOTIDE SEQUENCE [LARGE SCALE GENOMIC DNA]</scope>
    <source>
        <strain evidence="2 5">DSM 28300</strain>
    </source>
</reference>
<dbReference type="Proteomes" id="UP000596960">
    <property type="component" value="Unassembled WGS sequence"/>
</dbReference>
<evidence type="ECO:0000313" key="5">
    <source>
        <dbReference type="Proteomes" id="UP000596960"/>
    </source>
</evidence>
<feature type="compositionally biased region" description="Basic and acidic residues" evidence="1">
    <location>
        <begin position="74"/>
        <end position="85"/>
    </location>
</feature>
<comment type="caution">
    <text evidence="3">The sequence shown here is derived from an EMBL/GenBank/DDBJ whole genome shotgun (WGS) entry which is preliminary data.</text>
</comment>
<accession>A0A2K4ANS1</accession>
<sequence>MGSVVIINNKPYKFNNFEKELMAKRGINAGIVSKRVRGRWEFSEALDAPYGMHLKEYREMKQMEKVKQARLERKLERERKKEAELRRKKPHLFNVPQKHPRGRYACYLMENDIFVKVKK</sequence>
<dbReference type="RefSeq" id="WP_047551395.1">
    <property type="nucleotide sequence ID" value="NZ_CBCSFW010000006.1"/>
</dbReference>
<dbReference type="EMBL" id="JADAMT010000020">
    <property type="protein sequence ID" value="MBE2129741.1"/>
    <property type="molecule type" value="Genomic_DNA"/>
</dbReference>
<evidence type="ECO:0000313" key="4">
    <source>
        <dbReference type="Proteomes" id="UP000236395"/>
    </source>
</evidence>
<dbReference type="Pfam" id="PF07768">
    <property type="entry name" value="PVL_ORF50"/>
    <property type="match status" value="1"/>
</dbReference>
<dbReference type="AlphaFoldDB" id="A0A2K4ANS1"/>
<protein>
    <submittedName>
        <fullName evidence="3">Uncharacterized protein</fullName>
    </submittedName>
</protein>
<dbReference type="GeneID" id="98345158"/>
<evidence type="ECO:0000256" key="1">
    <source>
        <dbReference type="SAM" id="MobiDB-lite"/>
    </source>
</evidence>
<proteinExistence type="predicted"/>
<dbReference type="EMBL" id="PPQS01000002">
    <property type="protein sequence ID" value="PNZ51692.1"/>
    <property type="molecule type" value="Genomic_DNA"/>
</dbReference>
<keyword evidence="5" id="KW-1185">Reference proteome</keyword>
<evidence type="ECO:0000313" key="2">
    <source>
        <dbReference type="EMBL" id="MBE2129741.1"/>
    </source>
</evidence>
<feature type="region of interest" description="Disordered" evidence="1">
    <location>
        <begin position="74"/>
        <end position="96"/>
    </location>
</feature>
<reference evidence="3 4" key="1">
    <citation type="submission" date="2017-08" db="EMBL/GenBank/DDBJ databases">
        <title>Draft genome sequences of 64 type strains of genus Staph aureus.</title>
        <authorList>
            <person name="Cole K."/>
            <person name="Golubchik T."/>
            <person name="Russell J."/>
            <person name="Foster D."/>
            <person name="Llewelyn M."/>
            <person name="Wilson D."/>
            <person name="Crook D."/>
            <person name="Paul J."/>
        </authorList>
    </citation>
    <scope>NUCLEOTIDE SEQUENCE [LARGE SCALE GENOMIC DNA]</scope>
    <source>
        <strain evidence="3 4">DSM 28300</strain>
    </source>
</reference>
<name>A0A2K4ANS1_9STAP</name>
<dbReference type="InterPro" id="IPR011688">
    <property type="entry name" value="PVL_Orf50"/>
</dbReference>
<gene>
    <name evidence="3" type="ORF">CD116_00500</name>
    <name evidence="2" type="ORF">ILQ21_11865</name>
</gene>